<dbReference type="Proteomes" id="UP000237222">
    <property type="component" value="Unassembled WGS sequence"/>
</dbReference>
<sequence length="108" mass="11640">MKLTSQFSVLLRVLILVFATGVAVQGHANPLGNLSGGRISLPDRSLPEQRLDNRARSNLSVNEAISIAERRYGGRAVGAKKIRSGNGSAYSVRILQDNGKIKNVIIND</sequence>
<accession>A0A2S4HIG0</accession>
<proteinExistence type="predicted"/>
<dbReference type="AlphaFoldDB" id="A0A2S4HIG0"/>
<dbReference type="OrthoDB" id="5740471at2"/>
<evidence type="ECO:0000313" key="1">
    <source>
        <dbReference type="EMBL" id="POP53782.1"/>
    </source>
</evidence>
<comment type="caution">
    <text evidence="1">The sequence shown here is derived from an EMBL/GenBank/DDBJ whole genome shotgun (WGS) entry which is preliminary data.</text>
</comment>
<name>A0A2S4HIG0_9GAMM</name>
<evidence type="ECO:0000313" key="2">
    <source>
        <dbReference type="Proteomes" id="UP000237222"/>
    </source>
</evidence>
<reference evidence="1" key="1">
    <citation type="submission" date="2018-01" db="EMBL/GenBank/DDBJ databases">
        <authorList>
            <person name="Yu X.-D."/>
        </authorList>
    </citation>
    <scope>NUCLEOTIDE SEQUENCE</scope>
    <source>
        <strain evidence="1">ZX-21</strain>
    </source>
</reference>
<gene>
    <name evidence="1" type="ORF">C0068_05785</name>
</gene>
<dbReference type="EMBL" id="PQGG01000012">
    <property type="protein sequence ID" value="POP53782.1"/>
    <property type="molecule type" value="Genomic_DNA"/>
</dbReference>
<dbReference type="RefSeq" id="WP_103683541.1">
    <property type="nucleotide sequence ID" value="NZ_PQGG01000012.1"/>
</dbReference>
<protein>
    <recommendedName>
        <fullName evidence="3">PepSY domain-containing protein</fullName>
    </recommendedName>
</protein>
<evidence type="ECO:0008006" key="3">
    <source>
        <dbReference type="Google" id="ProtNLM"/>
    </source>
</evidence>
<organism evidence="1 2">
    <name type="scientific">Zhongshania marina</name>
    <dbReference type="NCBI Taxonomy" id="2304603"/>
    <lineage>
        <taxon>Bacteria</taxon>
        <taxon>Pseudomonadati</taxon>
        <taxon>Pseudomonadota</taxon>
        <taxon>Gammaproteobacteria</taxon>
        <taxon>Cellvibrionales</taxon>
        <taxon>Spongiibacteraceae</taxon>
        <taxon>Zhongshania</taxon>
    </lineage>
</organism>